<dbReference type="EMBL" id="FOTK01000015">
    <property type="protein sequence ID" value="SFL96908.1"/>
    <property type="molecule type" value="Genomic_DNA"/>
</dbReference>
<evidence type="ECO:0000313" key="3">
    <source>
        <dbReference type="Proteomes" id="UP000199048"/>
    </source>
</evidence>
<dbReference type="InterPro" id="IPR054189">
    <property type="entry name" value="DUF6894"/>
</dbReference>
<dbReference type="Pfam" id="PF21834">
    <property type="entry name" value="DUF6894"/>
    <property type="match status" value="1"/>
</dbReference>
<keyword evidence="3" id="KW-1185">Reference proteome</keyword>
<protein>
    <recommendedName>
        <fullName evidence="1">DUF6894 domain-containing protein</fullName>
    </recommendedName>
</protein>
<name>A0A1I4M0H6_9HYPH</name>
<dbReference type="AlphaFoldDB" id="A0A1I4M0H6"/>
<evidence type="ECO:0000313" key="2">
    <source>
        <dbReference type="EMBL" id="SFL96908.1"/>
    </source>
</evidence>
<gene>
    <name evidence="2" type="ORF">SAMN05192568_101536</name>
</gene>
<organism evidence="2 3">
    <name type="scientific">Methylobacterium pseudosasicola</name>
    <dbReference type="NCBI Taxonomy" id="582667"/>
    <lineage>
        <taxon>Bacteria</taxon>
        <taxon>Pseudomonadati</taxon>
        <taxon>Pseudomonadota</taxon>
        <taxon>Alphaproteobacteria</taxon>
        <taxon>Hyphomicrobiales</taxon>
        <taxon>Methylobacteriaceae</taxon>
        <taxon>Methylobacterium</taxon>
    </lineage>
</organism>
<evidence type="ECO:0000259" key="1">
    <source>
        <dbReference type="Pfam" id="PF21834"/>
    </source>
</evidence>
<dbReference type="Proteomes" id="UP000199048">
    <property type="component" value="Unassembled WGS sequence"/>
</dbReference>
<feature type="domain" description="DUF6894" evidence="1">
    <location>
        <begin position="6"/>
        <end position="83"/>
    </location>
</feature>
<accession>A0A1I4M0H6</accession>
<proteinExistence type="predicted"/>
<sequence length="96" mass="10628">MRCAVRYFTDFIEDEVLSRGEEGLEFCGRHEACRSAAEALVEVANDSLRVKQRAPSASDLIGLHLEAQVRNEDGAIVFRAHLTLVLDWPDSLAGRG</sequence>
<reference evidence="3" key="1">
    <citation type="submission" date="2016-10" db="EMBL/GenBank/DDBJ databases">
        <authorList>
            <person name="Varghese N."/>
            <person name="Submissions S."/>
        </authorList>
    </citation>
    <scope>NUCLEOTIDE SEQUENCE [LARGE SCALE GENOMIC DNA]</scope>
    <source>
        <strain evidence="3">BL36</strain>
    </source>
</reference>